<dbReference type="Gene3D" id="4.10.240.10">
    <property type="entry name" value="Zn(2)-C6 fungal-type DNA-binding domain"/>
    <property type="match status" value="1"/>
</dbReference>
<dbReference type="PROSITE" id="PS00463">
    <property type="entry name" value="ZN2_CY6_FUNGAL_1"/>
    <property type="match status" value="1"/>
</dbReference>
<evidence type="ECO:0000256" key="2">
    <source>
        <dbReference type="SAM" id="MobiDB-lite"/>
    </source>
</evidence>
<organism evidence="4 5">
    <name type="scientific">Humicola insolens</name>
    <name type="common">Soft-rot fungus</name>
    <dbReference type="NCBI Taxonomy" id="85995"/>
    <lineage>
        <taxon>Eukaryota</taxon>
        <taxon>Fungi</taxon>
        <taxon>Dikarya</taxon>
        <taxon>Ascomycota</taxon>
        <taxon>Pezizomycotina</taxon>
        <taxon>Sordariomycetes</taxon>
        <taxon>Sordariomycetidae</taxon>
        <taxon>Sordariales</taxon>
        <taxon>Chaetomiaceae</taxon>
        <taxon>Mycothermus</taxon>
    </lineage>
</organism>
<name>A0ABR3VCH3_HUMIN</name>
<gene>
    <name evidence="4" type="ORF">VTJ49DRAFT_2084</name>
</gene>
<dbReference type="EMBL" id="JAZGSY010000187">
    <property type="protein sequence ID" value="KAL1838893.1"/>
    <property type="molecule type" value="Genomic_DNA"/>
</dbReference>
<sequence>MKDTTSGVSPDVSTTATAVTISPTPTSANDSPTAPAVTTTTTATTTTAGERPYHAKRPHRKSRTGCTNCKKRKVKCDEGRPSCRTCTARRETCVYLTFEKRRSPSSSPDVSSASLAVSLSEDLSPHSAPGTVSSQPLFLPGGRDELDMRLLWFYTAATYASFSTGPLKERSVDVILKVNIVQHAFEHPFLMNCVLGLSAMHANHLGVRSLGVTHAHEVLYRSRAFETYRKAVAAADPATYPALLATSLLLCGLSTHMFRGEDARPLAILDWMIIWMGIGEIIRVTRVTTVSKSGISALFWRPPVDYEASARHVPSYLLFMLTSVKPTDPEYPLVQSYYTALRLLGSLYRELTNGGFHPGLMLRIITFPTYLPKEVVDAARARRPRALIIVAHWLAWVKFQIFPCWWIQGISDYEIPNLCAAAGPEWLHLLRVPLAAVRVNNDKDLARLFLDDPNWEPPLRSPNDCTECLPATPESERELAIRAARGENFDNEVEDSHQDQIPRAARIEDVSIKDEDLGQKQLQLGLCV</sequence>
<feature type="region of interest" description="Disordered" evidence="2">
    <location>
        <begin position="1"/>
        <end position="65"/>
    </location>
</feature>
<protein>
    <recommendedName>
        <fullName evidence="3">Zn(2)-C6 fungal-type domain-containing protein</fullName>
    </recommendedName>
</protein>
<dbReference type="InterPro" id="IPR001138">
    <property type="entry name" value="Zn2Cys6_DnaBD"/>
</dbReference>
<comment type="caution">
    <text evidence="4">The sequence shown here is derived from an EMBL/GenBank/DDBJ whole genome shotgun (WGS) entry which is preliminary data.</text>
</comment>
<reference evidence="4 5" key="1">
    <citation type="journal article" date="2024" name="Commun. Biol.">
        <title>Comparative genomic analysis of thermophilic fungi reveals convergent evolutionary adaptations and gene losses.</title>
        <authorList>
            <person name="Steindorff A.S."/>
            <person name="Aguilar-Pontes M.V."/>
            <person name="Robinson A.J."/>
            <person name="Andreopoulos B."/>
            <person name="LaButti K."/>
            <person name="Kuo A."/>
            <person name="Mondo S."/>
            <person name="Riley R."/>
            <person name="Otillar R."/>
            <person name="Haridas S."/>
            <person name="Lipzen A."/>
            <person name="Grimwood J."/>
            <person name="Schmutz J."/>
            <person name="Clum A."/>
            <person name="Reid I.D."/>
            <person name="Moisan M.C."/>
            <person name="Butler G."/>
            <person name="Nguyen T.T.M."/>
            <person name="Dewar K."/>
            <person name="Conant G."/>
            <person name="Drula E."/>
            <person name="Henrissat B."/>
            <person name="Hansel C."/>
            <person name="Singer S."/>
            <person name="Hutchinson M.I."/>
            <person name="de Vries R.P."/>
            <person name="Natvig D.O."/>
            <person name="Powell A.J."/>
            <person name="Tsang A."/>
            <person name="Grigoriev I.V."/>
        </authorList>
    </citation>
    <scope>NUCLEOTIDE SEQUENCE [LARGE SCALE GENOMIC DNA]</scope>
    <source>
        <strain evidence="4 5">CBS 620.91</strain>
    </source>
</reference>
<dbReference type="PANTHER" id="PTHR47784:SF5">
    <property type="entry name" value="STEROL UPTAKE CONTROL PROTEIN 2"/>
    <property type="match status" value="1"/>
</dbReference>
<evidence type="ECO:0000256" key="1">
    <source>
        <dbReference type="ARBA" id="ARBA00023242"/>
    </source>
</evidence>
<evidence type="ECO:0000313" key="4">
    <source>
        <dbReference type="EMBL" id="KAL1838893.1"/>
    </source>
</evidence>
<dbReference type="SUPFAM" id="SSF57701">
    <property type="entry name" value="Zn2/Cys6 DNA-binding domain"/>
    <property type="match status" value="1"/>
</dbReference>
<feature type="compositionally biased region" description="Basic residues" evidence="2">
    <location>
        <begin position="54"/>
        <end position="65"/>
    </location>
</feature>
<feature type="compositionally biased region" description="Low complexity" evidence="2">
    <location>
        <begin position="32"/>
        <end position="48"/>
    </location>
</feature>
<dbReference type="Proteomes" id="UP001583172">
    <property type="component" value="Unassembled WGS sequence"/>
</dbReference>
<evidence type="ECO:0000313" key="5">
    <source>
        <dbReference type="Proteomes" id="UP001583172"/>
    </source>
</evidence>
<dbReference type="SMART" id="SM00066">
    <property type="entry name" value="GAL4"/>
    <property type="match status" value="1"/>
</dbReference>
<dbReference type="InterPro" id="IPR053157">
    <property type="entry name" value="Sterol_Uptake_Regulator"/>
</dbReference>
<accession>A0ABR3VCH3</accession>
<dbReference type="PROSITE" id="PS50048">
    <property type="entry name" value="ZN2_CY6_FUNGAL_2"/>
    <property type="match status" value="1"/>
</dbReference>
<dbReference type="Pfam" id="PF00172">
    <property type="entry name" value="Zn_clus"/>
    <property type="match status" value="1"/>
</dbReference>
<feature type="domain" description="Zn(2)-C6 fungal-type" evidence="3">
    <location>
        <begin position="65"/>
        <end position="95"/>
    </location>
</feature>
<dbReference type="CDD" id="cd00067">
    <property type="entry name" value="GAL4"/>
    <property type="match status" value="1"/>
</dbReference>
<keyword evidence="5" id="KW-1185">Reference proteome</keyword>
<evidence type="ECO:0000259" key="3">
    <source>
        <dbReference type="PROSITE" id="PS50048"/>
    </source>
</evidence>
<proteinExistence type="predicted"/>
<feature type="compositionally biased region" description="Polar residues" evidence="2">
    <location>
        <begin position="1"/>
        <end position="31"/>
    </location>
</feature>
<dbReference type="InterPro" id="IPR036864">
    <property type="entry name" value="Zn2-C6_fun-type_DNA-bd_sf"/>
</dbReference>
<keyword evidence="1" id="KW-0539">Nucleus</keyword>
<dbReference type="PANTHER" id="PTHR47784">
    <property type="entry name" value="STEROL UPTAKE CONTROL PROTEIN 2"/>
    <property type="match status" value="1"/>
</dbReference>